<comment type="caution">
    <text evidence="9">The sequence shown here is derived from an EMBL/GenBank/DDBJ whole genome shotgun (WGS) entry which is preliminary data.</text>
</comment>
<dbReference type="Gene3D" id="1.10.3720.10">
    <property type="entry name" value="MetI-like"/>
    <property type="match status" value="1"/>
</dbReference>
<dbReference type="PANTHER" id="PTHR43386:SF1">
    <property type="entry name" value="D,D-DIPEPTIDE TRANSPORT SYSTEM PERMEASE PROTEIN DDPC-RELATED"/>
    <property type="match status" value="1"/>
</dbReference>
<evidence type="ECO:0000256" key="4">
    <source>
        <dbReference type="ARBA" id="ARBA00022692"/>
    </source>
</evidence>
<keyword evidence="5 7" id="KW-1133">Transmembrane helix</keyword>
<feature type="transmembrane region" description="Helical" evidence="7">
    <location>
        <begin position="265"/>
        <end position="285"/>
    </location>
</feature>
<evidence type="ECO:0000256" key="3">
    <source>
        <dbReference type="ARBA" id="ARBA00022475"/>
    </source>
</evidence>
<dbReference type="RefSeq" id="WP_008517216.1">
    <property type="nucleotide sequence ID" value="NZ_ACJM01000010.1"/>
</dbReference>
<dbReference type="PROSITE" id="PS50928">
    <property type="entry name" value="ABC_TM1"/>
    <property type="match status" value="1"/>
</dbReference>
<keyword evidence="3" id="KW-1003">Cell membrane</keyword>
<dbReference type="InterPro" id="IPR050366">
    <property type="entry name" value="BP-dependent_transpt_permease"/>
</dbReference>
<evidence type="ECO:0000256" key="6">
    <source>
        <dbReference type="ARBA" id="ARBA00023136"/>
    </source>
</evidence>
<feature type="transmembrane region" description="Helical" evidence="7">
    <location>
        <begin position="203"/>
        <end position="228"/>
    </location>
</feature>
<dbReference type="InterPro" id="IPR035906">
    <property type="entry name" value="MetI-like_sf"/>
</dbReference>
<keyword evidence="2 7" id="KW-0813">Transport</keyword>
<name>C0GHX3_DETAL</name>
<dbReference type="InterPro" id="IPR000515">
    <property type="entry name" value="MetI-like"/>
</dbReference>
<evidence type="ECO:0000313" key="10">
    <source>
        <dbReference type="Proteomes" id="UP000006443"/>
    </source>
</evidence>
<gene>
    <name evidence="9" type="ORF">DealDRAFT_2082</name>
</gene>
<comment type="subcellular location">
    <subcellularLocation>
        <location evidence="1 7">Cell membrane</location>
        <topology evidence="1 7">Multi-pass membrane protein</topology>
    </subcellularLocation>
</comment>
<comment type="similarity">
    <text evidence="7">Belongs to the binding-protein-dependent transport system permease family.</text>
</comment>
<sequence length="307" mass="33323">MTGMPSLQNSQLHTPTGYSGSFWPAFRANRPAVISAVLLLLITFAAALAPLLATHDPYLIRLSSDAIKLSPSAQHLLGTDHLGRDLWSRMLYGARISLLVGFLTMLISVAVGTVYGAASGYYGGRLDFWMMRLVDILLSLPTILLVMIMAGIVKPNVFGIAAIIGLASWMRVARLVRGQFLSLKEQGFVEAARALGYSDYRIIFVHILPNVSSVIIVNATLLVAYAILTESALSFLGLGLQAPMFSWGSMLNAAQDIVLLRQVPWLAFFPGLAIFVTVLCFNFCGDGLRDALEPKTITCSTRNAGKR</sequence>
<dbReference type="Proteomes" id="UP000006443">
    <property type="component" value="Unassembled WGS sequence"/>
</dbReference>
<evidence type="ECO:0000256" key="1">
    <source>
        <dbReference type="ARBA" id="ARBA00004651"/>
    </source>
</evidence>
<dbReference type="GO" id="GO:0005886">
    <property type="term" value="C:plasma membrane"/>
    <property type="evidence" value="ECO:0007669"/>
    <property type="project" value="UniProtKB-SubCell"/>
</dbReference>
<protein>
    <submittedName>
        <fullName evidence="9">Binding-protein-dependent transport systems inner membrane component</fullName>
    </submittedName>
</protein>
<keyword evidence="10" id="KW-1185">Reference proteome</keyword>
<feature type="transmembrane region" description="Helical" evidence="7">
    <location>
        <begin position="133"/>
        <end position="152"/>
    </location>
</feature>
<evidence type="ECO:0000259" key="8">
    <source>
        <dbReference type="PROSITE" id="PS50928"/>
    </source>
</evidence>
<feature type="transmembrane region" description="Helical" evidence="7">
    <location>
        <begin position="32"/>
        <end position="53"/>
    </location>
</feature>
<dbReference type="PANTHER" id="PTHR43386">
    <property type="entry name" value="OLIGOPEPTIDE TRANSPORT SYSTEM PERMEASE PROTEIN APPC"/>
    <property type="match status" value="1"/>
</dbReference>
<dbReference type="SUPFAM" id="SSF161098">
    <property type="entry name" value="MetI-like"/>
    <property type="match status" value="1"/>
</dbReference>
<evidence type="ECO:0000256" key="5">
    <source>
        <dbReference type="ARBA" id="ARBA00022989"/>
    </source>
</evidence>
<dbReference type="GO" id="GO:0055085">
    <property type="term" value="P:transmembrane transport"/>
    <property type="evidence" value="ECO:0007669"/>
    <property type="project" value="InterPro"/>
</dbReference>
<feature type="transmembrane region" description="Helical" evidence="7">
    <location>
        <begin position="158"/>
        <end position="176"/>
    </location>
</feature>
<reference evidence="9 10" key="1">
    <citation type="submission" date="2009-02" db="EMBL/GenBank/DDBJ databases">
        <title>Sequencing of the draft genome and assembly of Dethiobacter alkaliphilus AHT 1.</title>
        <authorList>
            <consortium name="US DOE Joint Genome Institute (JGI-PGF)"/>
            <person name="Lucas S."/>
            <person name="Copeland A."/>
            <person name="Lapidus A."/>
            <person name="Glavina del Rio T."/>
            <person name="Dalin E."/>
            <person name="Tice H."/>
            <person name="Bruce D."/>
            <person name="Goodwin L."/>
            <person name="Pitluck S."/>
            <person name="Larimer F."/>
            <person name="Land M.L."/>
            <person name="Hauser L."/>
            <person name="Muyzer G."/>
        </authorList>
    </citation>
    <scope>NUCLEOTIDE SEQUENCE [LARGE SCALE GENOMIC DNA]</scope>
    <source>
        <strain evidence="9 10">AHT 1</strain>
    </source>
</reference>
<accession>C0GHX3</accession>
<evidence type="ECO:0000256" key="2">
    <source>
        <dbReference type="ARBA" id="ARBA00022448"/>
    </source>
</evidence>
<dbReference type="InterPro" id="IPR025966">
    <property type="entry name" value="OppC_N"/>
</dbReference>
<feature type="transmembrane region" description="Helical" evidence="7">
    <location>
        <begin position="96"/>
        <end position="121"/>
    </location>
</feature>
<keyword evidence="6 7" id="KW-0472">Membrane</keyword>
<evidence type="ECO:0000256" key="7">
    <source>
        <dbReference type="RuleBase" id="RU363032"/>
    </source>
</evidence>
<dbReference type="eggNOG" id="COG1173">
    <property type="taxonomic scope" value="Bacteria"/>
</dbReference>
<dbReference type="Pfam" id="PF00528">
    <property type="entry name" value="BPD_transp_1"/>
    <property type="match status" value="1"/>
</dbReference>
<dbReference type="EMBL" id="ACJM01000010">
    <property type="protein sequence ID" value="EEG77047.1"/>
    <property type="molecule type" value="Genomic_DNA"/>
</dbReference>
<dbReference type="Pfam" id="PF12911">
    <property type="entry name" value="OppC_N"/>
    <property type="match status" value="1"/>
</dbReference>
<organism evidence="9 10">
    <name type="scientific">Dethiobacter alkaliphilus AHT 1</name>
    <dbReference type="NCBI Taxonomy" id="555088"/>
    <lineage>
        <taxon>Bacteria</taxon>
        <taxon>Bacillati</taxon>
        <taxon>Bacillota</taxon>
        <taxon>Dethiobacteria</taxon>
        <taxon>Dethiobacterales</taxon>
        <taxon>Dethiobacteraceae</taxon>
        <taxon>Dethiobacter</taxon>
    </lineage>
</organism>
<evidence type="ECO:0000313" key="9">
    <source>
        <dbReference type="EMBL" id="EEG77047.1"/>
    </source>
</evidence>
<dbReference type="CDD" id="cd06261">
    <property type="entry name" value="TM_PBP2"/>
    <property type="match status" value="1"/>
</dbReference>
<keyword evidence="4 7" id="KW-0812">Transmembrane</keyword>
<dbReference type="STRING" id="555088.DealDRAFT_2082"/>
<feature type="domain" description="ABC transmembrane type-1" evidence="8">
    <location>
        <begin position="94"/>
        <end position="285"/>
    </location>
</feature>
<proteinExistence type="inferred from homology"/>
<dbReference type="AlphaFoldDB" id="C0GHX3"/>